<protein>
    <recommendedName>
        <fullName evidence="2">CHAT domain-containing protein</fullName>
    </recommendedName>
</protein>
<dbReference type="Gene3D" id="1.25.40.10">
    <property type="entry name" value="Tetratricopeptide repeat domain"/>
    <property type="match status" value="3"/>
</dbReference>
<dbReference type="Pfam" id="PF13424">
    <property type="entry name" value="TPR_12"/>
    <property type="match status" value="4"/>
</dbReference>
<evidence type="ECO:0000259" key="2">
    <source>
        <dbReference type="Pfam" id="PF12770"/>
    </source>
</evidence>
<dbReference type="AlphaFoldDB" id="L1JK25"/>
<feature type="domain" description="CHAT" evidence="2">
    <location>
        <begin position="833"/>
        <end position="1116"/>
    </location>
</feature>
<evidence type="ECO:0000313" key="5">
    <source>
        <dbReference type="Proteomes" id="UP000011087"/>
    </source>
</evidence>
<evidence type="ECO:0000313" key="4">
    <source>
        <dbReference type="EnsemblProtists" id="EKX48504"/>
    </source>
</evidence>
<dbReference type="PROSITE" id="PS50293">
    <property type="entry name" value="TPR_REGION"/>
    <property type="match status" value="1"/>
</dbReference>
<reference evidence="5" key="2">
    <citation type="submission" date="2012-11" db="EMBL/GenBank/DDBJ databases">
        <authorList>
            <person name="Kuo A."/>
            <person name="Curtis B.A."/>
            <person name="Tanifuji G."/>
            <person name="Burki F."/>
            <person name="Gruber A."/>
            <person name="Irimia M."/>
            <person name="Maruyama S."/>
            <person name="Arias M.C."/>
            <person name="Ball S.G."/>
            <person name="Gile G.H."/>
            <person name="Hirakawa Y."/>
            <person name="Hopkins J.F."/>
            <person name="Rensing S.A."/>
            <person name="Schmutz J."/>
            <person name="Symeonidi A."/>
            <person name="Elias M."/>
            <person name="Eveleigh R.J."/>
            <person name="Herman E.K."/>
            <person name="Klute M.J."/>
            <person name="Nakayama T."/>
            <person name="Obornik M."/>
            <person name="Reyes-Prieto A."/>
            <person name="Armbrust E.V."/>
            <person name="Aves S.J."/>
            <person name="Beiko R.G."/>
            <person name="Coutinho P."/>
            <person name="Dacks J.B."/>
            <person name="Durnford D.G."/>
            <person name="Fast N.M."/>
            <person name="Green B.R."/>
            <person name="Grisdale C."/>
            <person name="Hempe F."/>
            <person name="Henrissat B."/>
            <person name="Hoppner M.P."/>
            <person name="Ishida K.-I."/>
            <person name="Kim E."/>
            <person name="Koreny L."/>
            <person name="Kroth P.G."/>
            <person name="Liu Y."/>
            <person name="Malik S.-B."/>
            <person name="Maier U.G."/>
            <person name="McRose D."/>
            <person name="Mock T."/>
            <person name="Neilson J.A."/>
            <person name="Onodera N.T."/>
            <person name="Poole A.M."/>
            <person name="Pritham E.J."/>
            <person name="Richards T.A."/>
            <person name="Rocap G."/>
            <person name="Roy S.W."/>
            <person name="Sarai C."/>
            <person name="Schaack S."/>
            <person name="Shirato S."/>
            <person name="Slamovits C.H."/>
            <person name="Spencer D.F."/>
            <person name="Suzuki S."/>
            <person name="Worden A.Z."/>
            <person name="Zauner S."/>
            <person name="Barry K."/>
            <person name="Bell C."/>
            <person name="Bharti A.K."/>
            <person name="Crow J.A."/>
            <person name="Grimwood J."/>
            <person name="Kramer R."/>
            <person name="Lindquist E."/>
            <person name="Lucas S."/>
            <person name="Salamov A."/>
            <person name="McFadden G.I."/>
            <person name="Lane C.E."/>
            <person name="Keeling P.J."/>
            <person name="Gray M.W."/>
            <person name="Grigoriev I.V."/>
            <person name="Archibald J.M."/>
        </authorList>
    </citation>
    <scope>NUCLEOTIDE SEQUENCE</scope>
    <source>
        <strain evidence="5">CCMP2712</strain>
    </source>
</reference>
<dbReference type="InterPro" id="IPR024983">
    <property type="entry name" value="CHAT_dom"/>
</dbReference>
<feature type="repeat" description="TPR" evidence="1">
    <location>
        <begin position="220"/>
        <end position="253"/>
    </location>
</feature>
<feature type="repeat" description="TPR" evidence="1">
    <location>
        <begin position="460"/>
        <end position="493"/>
    </location>
</feature>
<dbReference type="Pfam" id="PF13374">
    <property type="entry name" value="TPR_10"/>
    <property type="match status" value="1"/>
</dbReference>
<dbReference type="Pfam" id="PF13176">
    <property type="entry name" value="TPR_7"/>
    <property type="match status" value="1"/>
</dbReference>
<sequence>MSAPSRKQNASSSIDAEDNALIASLQTMIQSQDHQTMASQKEKLLSLADKYAQVRPSLTAGILGNLGLAFQNLGLVEEAITLFERHLNVSEGMKDSFSVYTACGNLGNAYSDLCNFPEAIKYFEKAAECARVLGSKEAEANCLANLGISYRAIGEYERALEHHERSLKLSVESEDVAGECKARGNIGALLLAQGRSLEARPQLEKTLELGLVLQDETVLAKTYGNLATISMYLGQFDEAVVMFEKQIELAKSLGDATVEAVAYGNLGLTYSGMGKNMKAIELEHRYLEMSKALGNLALQSSAYSNLGSAYNSVGQYGKAVEMHEACLKISSELGLVNEECTAYSNLGTDYLSLGEYAKSWQMHKKCLDMCQRIGDKRSEGMTHGNLGKIAFLFGGRESAVDMFTKFLEMSKEVDNLEGEMIAALDLSYCDIVGGRAEQAISSLNQQLERCKSASMKDNEMGVYRNLGEAYSSLGRHDEAMKMFTEALGIAIELQDVSEESKLNGSIGHEMIHLKDYKGATRALLRGILRSELVEKDLGDRDSLRVSLFESLERSYSLLQTALILQSRQEEALAVASYGKARSLTAILEAKEMERLTAATQLHALNEDEEDETLVLRSLWEEYQQMVREEGIAVMEYYCGHDGEICAWSVSPEGELVCAHRWNTNALADKYKLKRMDMRTLLDIARVSLGVEGRDSMNNAGSCSQPEDEDEKMFMQEMLLLRQRPREEEIEDPAQVRNQLAGMEDAIVKSGDVVDVKARLLETEGLQSWIRSHVQCSEEEHAAVTTKMAEAVKTWLDLSKISKRRLKDITSLPEGGWMDSFCSQVKELFDEDSILRELYDVLVAPLSSSLHGRTEILLLPHKELFFVPWAALLDQQQNYLVQSFTLRVAPSLKTARMKSRGLLASSDGPKRICIVGDPHPNSVGPLPFALEEARELQARCGDKERFQEVVVVTGEEANKSAVVEAMRGSHWVHLACHGKLEKNSLVVSSRDERHEDLSMEEIQSASLGLAAGSSVVLSACNTGRGSVKGEGVIGIARGFLAAGASATLVSLWSIGDSSTKELMDRMYMSLEEGQDLAQALRIAMLSLARLDMVDRGADRGRVKSRAPEKKSARSWAGVLSRKETRVKGGFEGMTRFEEEAEEHKGIFPERPILVKKDERGVWSFDPDGPAAFEMARPVCLGGFRWGPSSEASHRGEIRLSPHPPLALALFQTSSSSSVLQ</sequence>
<dbReference type="KEGG" id="gtt:GUITHDRAFT_162382"/>
<feature type="repeat" description="TPR" evidence="1">
    <location>
        <begin position="300"/>
        <end position="333"/>
    </location>
</feature>
<dbReference type="SUPFAM" id="SSF48452">
    <property type="entry name" value="TPR-like"/>
    <property type="match status" value="2"/>
</dbReference>
<feature type="repeat" description="TPR" evidence="1">
    <location>
        <begin position="140"/>
        <end position="173"/>
    </location>
</feature>
<evidence type="ECO:0000313" key="3">
    <source>
        <dbReference type="EMBL" id="EKX48504.1"/>
    </source>
</evidence>
<dbReference type="PaxDb" id="55529-EKX48504"/>
<keyword evidence="1" id="KW-0802">TPR repeat</keyword>
<dbReference type="EMBL" id="JH992985">
    <property type="protein sequence ID" value="EKX48504.1"/>
    <property type="molecule type" value="Genomic_DNA"/>
</dbReference>
<dbReference type="HOGENOM" id="CLU_002404_0_1_1"/>
<gene>
    <name evidence="3" type="ORF">GUITHDRAFT_162382</name>
</gene>
<name>L1JK25_GUITC</name>
<reference evidence="3 5" key="1">
    <citation type="journal article" date="2012" name="Nature">
        <title>Algal genomes reveal evolutionary mosaicism and the fate of nucleomorphs.</title>
        <authorList>
            <consortium name="DOE Joint Genome Institute"/>
            <person name="Curtis B.A."/>
            <person name="Tanifuji G."/>
            <person name="Burki F."/>
            <person name="Gruber A."/>
            <person name="Irimia M."/>
            <person name="Maruyama S."/>
            <person name="Arias M.C."/>
            <person name="Ball S.G."/>
            <person name="Gile G.H."/>
            <person name="Hirakawa Y."/>
            <person name="Hopkins J.F."/>
            <person name="Kuo A."/>
            <person name="Rensing S.A."/>
            <person name="Schmutz J."/>
            <person name="Symeonidi A."/>
            <person name="Elias M."/>
            <person name="Eveleigh R.J."/>
            <person name="Herman E.K."/>
            <person name="Klute M.J."/>
            <person name="Nakayama T."/>
            <person name="Obornik M."/>
            <person name="Reyes-Prieto A."/>
            <person name="Armbrust E.V."/>
            <person name="Aves S.J."/>
            <person name="Beiko R.G."/>
            <person name="Coutinho P."/>
            <person name="Dacks J.B."/>
            <person name="Durnford D.G."/>
            <person name="Fast N.M."/>
            <person name="Green B.R."/>
            <person name="Grisdale C.J."/>
            <person name="Hempel F."/>
            <person name="Henrissat B."/>
            <person name="Hoppner M.P."/>
            <person name="Ishida K."/>
            <person name="Kim E."/>
            <person name="Koreny L."/>
            <person name="Kroth P.G."/>
            <person name="Liu Y."/>
            <person name="Malik S.B."/>
            <person name="Maier U.G."/>
            <person name="McRose D."/>
            <person name="Mock T."/>
            <person name="Neilson J.A."/>
            <person name="Onodera N.T."/>
            <person name="Poole A.M."/>
            <person name="Pritham E.J."/>
            <person name="Richards T.A."/>
            <person name="Rocap G."/>
            <person name="Roy S.W."/>
            <person name="Sarai C."/>
            <person name="Schaack S."/>
            <person name="Shirato S."/>
            <person name="Slamovits C.H."/>
            <person name="Spencer D.F."/>
            <person name="Suzuki S."/>
            <person name="Worden A.Z."/>
            <person name="Zauner S."/>
            <person name="Barry K."/>
            <person name="Bell C."/>
            <person name="Bharti A.K."/>
            <person name="Crow J.A."/>
            <person name="Grimwood J."/>
            <person name="Kramer R."/>
            <person name="Lindquist E."/>
            <person name="Lucas S."/>
            <person name="Salamov A."/>
            <person name="McFadden G.I."/>
            <person name="Lane C.E."/>
            <person name="Keeling P.J."/>
            <person name="Gray M.W."/>
            <person name="Grigoriev I.V."/>
            <person name="Archibald J.M."/>
        </authorList>
    </citation>
    <scope>NUCLEOTIDE SEQUENCE</scope>
    <source>
        <strain evidence="3 5">CCMP2712</strain>
    </source>
</reference>
<dbReference type="Pfam" id="PF12770">
    <property type="entry name" value="CHAT"/>
    <property type="match status" value="1"/>
</dbReference>
<dbReference type="SMART" id="SM00028">
    <property type="entry name" value="TPR"/>
    <property type="match status" value="10"/>
</dbReference>
<reference evidence="4" key="3">
    <citation type="submission" date="2016-03" db="UniProtKB">
        <authorList>
            <consortium name="EnsemblProtists"/>
        </authorList>
    </citation>
    <scope>IDENTIFICATION</scope>
</reference>
<proteinExistence type="predicted"/>
<dbReference type="PANTHER" id="PTHR10098">
    <property type="entry name" value="RAPSYN-RELATED"/>
    <property type="match status" value="1"/>
</dbReference>
<accession>L1JK25</accession>
<dbReference type="PANTHER" id="PTHR10098:SF108">
    <property type="entry name" value="TETRATRICOPEPTIDE REPEAT PROTEIN 28"/>
    <property type="match status" value="1"/>
</dbReference>
<dbReference type="OrthoDB" id="5961805at2759"/>
<evidence type="ECO:0000256" key="1">
    <source>
        <dbReference type="PROSITE-ProRule" id="PRU00339"/>
    </source>
</evidence>
<dbReference type="EnsemblProtists" id="EKX48504">
    <property type="protein sequence ID" value="EKX48504"/>
    <property type="gene ID" value="GUITHDRAFT_162382"/>
</dbReference>
<keyword evidence="5" id="KW-1185">Reference proteome</keyword>
<dbReference type="STRING" id="905079.L1JK25"/>
<dbReference type="eggNOG" id="KOG1130">
    <property type="taxonomic scope" value="Eukaryota"/>
</dbReference>
<dbReference type="GeneID" id="17305219"/>
<dbReference type="InterPro" id="IPR019734">
    <property type="entry name" value="TPR_rpt"/>
</dbReference>
<dbReference type="InterPro" id="IPR011990">
    <property type="entry name" value="TPR-like_helical_dom_sf"/>
</dbReference>
<dbReference type="OMA" id="KAIEHHT"/>
<dbReference type="RefSeq" id="XP_005835484.1">
    <property type="nucleotide sequence ID" value="XM_005835427.1"/>
</dbReference>
<organism evidence="3">
    <name type="scientific">Guillardia theta (strain CCMP2712)</name>
    <name type="common">Cryptophyte</name>
    <dbReference type="NCBI Taxonomy" id="905079"/>
    <lineage>
        <taxon>Eukaryota</taxon>
        <taxon>Cryptophyceae</taxon>
        <taxon>Pyrenomonadales</taxon>
        <taxon>Geminigeraceae</taxon>
        <taxon>Guillardia</taxon>
    </lineage>
</organism>
<dbReference type="PROSITE" id="PS50005">
    <property type="entry name" value="TPR"/>
    <property type="match status" value="4"/>
</dbReference>
<dbReference type="Proteomes" id="UP000011087">
    <property type="component" value="Unassembled WGS sequence"/>
</dbReference>